<sequence length="467" mass="49884">MPANSKVLGARSYGLESRLILQSTIAGVSIEGASMYGLGQGTARGAVPSSRLVIYKVCYEDECSDMDLMVAFDDAIQDGVDMISLSVGGPLSDYFSDAIAIGSFHAMKKGILTSGSSGLLLELEMARMKMAQRPDCTTNMIGCTNREFLSTPSPKAGMYPLTSAAQAWNDSLQMPDAEGYCFVETLDTNKVKGKIVLCKGGSDSDIKEIGGVGMIVTSDDSLDTGVTLVLPTALVNSERGAKMDKYINPTKNPYAVISKSKTVNVSAPFVASFSSRGPNLVSPTISKPDIVAPRIDVLAACSKLVAVTGETMDNRVDACNIISRTAMACPHATGVAAYIKTFHPEWSPATIKSAFMTTASEMKIGDLFAEWGSSAGQIDPTKALDLGLIYELSERSYPFIIYSEAILSIVTRNENTNCSTISPFGAHDALNYASMNVQVENPQSSTTIAFIRTVINVGPENHLTRQW</sequence>
<dbReference type="InterPro" id="IPR045051">
    <property type="entry name" value="SBT"/>
</dbReference>
<dbReference type="GO" id="GO:0004252">
    <property type="term" value="F:serine-type endopeptidase activity"/>
    <property type="evidence" value="ECO:0007669"/>
    <property type="project" value="InterPro"/>
</dbReference>
<organism evidence="6 7">
    <name type="scientific">Salix dunnii</name>
    <dbReference type="NCBI Taxonomy" id="1413687"/>
    <lineage>
        <taxon>Eukaryota</taxon>
        <taxon>Viridiplantae</taxon>
        <taxon>Streptophyta</taxon>
        <taxon>Embryophyta</taxon>
        <taxon>Tracheophyta</taxon>
        <taxon>Spermatophyta</taxon>
        <taxon>Magnoliopsida</taxon>
        <taxon>eudicotyledons</taxon>
        <taxon>Gunneridae</taxon>
        <taxon>Pentapetalae</taxon>
        <taxon>rosids</taxon>
        <taxon>fabids</taxon>
        <taxon>Malpighiales</taxon>
        <taxon>Salicaceae</taxon>
        <taxon>Saliceae</taxon>
        <taxon>Salix</taxon>
    </lineage>
</organism>
<dbReference type="Pfam" id="PF00082">
    <property type="entry name" value="Peptidase_S8"/>
    <property type="match status" value="1"/>
</dbReference>
<keyword evidence="3" id="KW-0732">Signal</keyword>
<dbReference type="AlphaFoldDB" id="A0A835JW56"/>
<evidence type="ECO:0000313" key="6">
    <source>
        <dbReference type="EMBL" id="KAF9676241.1"/>
    </source>
</evidence>
<evidence type="ECO:0000256" key="4">
    <source>
        <dbReference type="PROSITE-ProRule" id="PRU01240"/>
    </source>
</evidence>
<dbReference type="InterPro" id="IPR000209">
    <property type="entry name" value="Peptidase_S8/S53_dom"/>
</dbReference>
<dbReference type="Gene3D" id="3.40.50.200">
    <property type="entry name" value="Peptidase S8/S53 domain"/>
    <property type="match status" value="2"/>
</dbReference>
<accession>A0A835JW56</accession>
<evidence type="ECO:0000259" key="5">
    <source>
        <dbReference type="Pfam" id="PF00082"/>
    </source>
</evidence>
<dbReference type="GO" id="GO:0005576">
    <property type="term" value="C:extracellular region"/>
    <property type="evidence" value="ECO:0007669"/>
    <property type="project" value="UniProtKB-SubCell"/>
</dbReference>
<dbReference type="InterPro" id="IPR036852">
    <property type="entry name" value="Peptidase_S8/S53_dom_sf"/>
</dbReference>
<dbReference type="PANTHER" id="PTHR10795">
    <property type="entry name" value="PROPROTEIN CONVERTASE SUBTILISIN/KEXIN"/>
    <property type="match status" value="1"/>
</dbReference>
<keyword evidence="7" id="KW-1185">Reference proteome</keyword>
<name>A0A835JW56_9ROSI</name>
<dbReference type="OrthoDB" id="10256524at2759"/>
<dbReference type="Gene3D" id="3.50.30.30">
    <property type="match status" value="1"/>
</dbReference>
<evidence type="ECO:0000313" key="7">
    <source>
        <dbReference type="Proteomes" id="UP000657918"/>
    </source>
</evidence>
<dbReference type="Gene3D" id="2.60.40.2310">
    <property type="match status" value="1"/>
</dbReference>
<dbReference type="CDD" id="cd02120">
    <property type="entry name" value="PA_subtilisin_like"/>
    <property type="match status" value="1"/>
</dbReference>
<dbReference type="SUPFAM" id="SSF52743">
    <property type="entry name" value="Subtilisin-like"/>
    <property type="match status" value="1"/>
</dbReference>
<reference evidence="6 7" key="1">
    <citation type="submission" date="2020-10" db="EMBL/GenBank/DDBJ databases">
        <title>Plant Genome Project.</title>
        <authorList>
            <person name="Zhang R.-G."/>
        </authorList>
    </citation>
    <scope>NUCLEOTIDE SEQUENCE [LARGE SCALE GENOMIC DNA]</scope>
    <source>
        <strain evidence="6">FAFU-HL-1</strain>
        <tissue evidence="6">Leaf</tissue>
    </source>
</reference>
<comment type="subcellular location">
    <subcellularLocation>
        <location evidence="1">Secreted</location>
    </subcellularLocation>
</comment>
<comment type="caution">
    <text evidence="4">Lacks conserved residue(s) required for the propagation of feature annotation.</text>
</comment>
<proteinExistence type="inferred from homology"/>
<dbReference type="GO" id="GO:0006508">
    <property type="term" value="P:proteolysis"/>
    <property type="evidence" value="ECO:0007669"/>
    <property type="project" value="InterPro"/>
</dbReference>
<evidence type="ECO:0000256" key="2">
    <source>
        <dbReference type="ARBA" id="ARBA00011073"/>
    </source>
</evidence>
<evidence type="ECO:0000256" key="3">
    <source>
        <dbReference type="ARBA" id="ARBA00022729"/>
    </source>
</evidence>
<feature type="domain" description="Peptidase S8/S53" evidence="5">
    <location>
        <begin position="37"/>
        <end position="360"/>
    </location>
</feature>
<dbReference type="Proteomes" id="UP000657918">
    <property type="component" value="Unassembled WGS sequence"/>
</dbReference>
<comment type="similarity">
    <text evidence="2 4">Belongs to the peptidase S8 family.</text>
</comment>
<gene>
    <name evidence="6" type="ORF">SADUNF_Sadunf09G0118100</name>
</gene>
<protein>
    <recommendedName>
        <fullName evidence="5">Peptidase S8/S53 domain-containing protein</fullName>
    </recommendedName>
</protein>
<dbReference type="EMBL" id="JADGMS010000009">
    <property type="protein sequence ID" value="KAF9676241.1"/>
    <property type="molecule type" value="Genomic_DNA"/>
</dbReference>
<evidence type="ECO:0000256" key="1">
    <source>
        <dbReference type="ARBA" id="ARBA00004613"/>
    </source>
</evidence>
<comment type="caution">
    <text evidence="6">The sequence shown here is derived from an EMBL/GenBank/DDBJ whole genome shotgun (WGS) entry which is preliminary data.</text>
</comment>
<dbReference type="PROSITE" id="PS51892">
    <property type="entry name" value="SUBTILASE"/>
    <property type="match status" value="1"/>
</dbReference>